<name>A0A1D3K873_PSEVE</name>
<gene>
    <name evidence="2" type="ORF">PVE_R2G0482</name>
</gene>
<dbReference type="AlphaFoldDB" id="A0A1D3K873"/>
<feature type="transmembrane region" description="Helical" evidence="1">
    <location>
        <begin position="6"/>
        <end position="25"/>
    </location>
</feature>
<reference evidence="3" key="1">
    <citation type="submission" date="2016-07" db="EMBL/GenBank/DDBJ databases">
        <authorList>
            <person name="Florea S."/>
            <person name="Webb J.S."/>
            <person name="Jaromczyk J."/>
            <person name="Schardl C.L."/>
        </authorList>
    </citation>
    <scope>NUCLEOTIDE SEQUENCE [LARGE SCALE GENOMIC DNA]</scope>
    <source>
        <strain evidence="3">1YdBTEX2</strain>
    </source>
</reference>
<keyword evidence="1" id="KW-0812">Transmembrane</keyword>
<dbReference type="EMBL" id="LT599584">
    <property type="protein sequence ID" value="SBW84508.1"/>
    <property type="molecule type" value="Genomic_DNA"/>
</dbReference>
<evidence type="ECO:0000256" key="1">
    <source>
        <dbReference type="SAM" id="Phobius"/>
    </source>
</evidence>
<evidence type="ECO:0000313" key="2">
    <source>
        <dbReference type="EMBL" id="SBW84508.1"/>
    </source>
</evidence>
<accession>A0A1D3K873</accession>
<proteinExistence type="predicted"/>
<evidence type="ECO:0000313" key="3">
    <source>
        <dbReference type="Proteomes" id="UP000245431"/>
    </source>
</evidence>
<organism evidence="2 3">
    <name type="scientific">Pseudomonas veronii 1YdBTEX2</name>
    <dbReference type="NCBI Taxonomy" id="1295141"/>
    <lineage>
        <taxon>Bacteria</taxon>
        <taxon>Pseudomonadati</taxon>
        <taxon>Pseudomonadota</taxon>
        <taxon>Gammaproteobacteria</taxon>
        <taxon>Pseudomonadales</taxon>
        <taxon>Pseudomonadaceae</taxon>
        <taxon>Pseudomonas</taxon>
    </lineage>
</organism>
<keyword evidence="1" id="KW-1133">Transmembrane helix</keyword>
<dbReference type="Proteomes" id="UP000245431">
    <property type="component" value="Chromosome PVE_r2"/>
</dbReference>
<protein>
    <submittedName>
        <fullName evidence="2">Hypothetical membrane protein</fullName>
    </submittedName>
</protein>
<keyword evidence="1" id="KW-0472">Membrane</keyword>
<sequence length="49" mass="5501">MNALFYAVDYIALILGGTAAFVVFLRGQCLGYHFDSDTQRPCDRIDPFV</sequence>